<proteinExistence type="predicted"/>
<keyword evidence="3" id="KW-1185">Reference proteome</keyword>
<evidence type="ECO:0000313" key="2">
    <source>
        <dbReference type="EMBL" id="MDZ5710833.1"/>
    </source>
</evidence>
<feature type="domain" description="PhnB-like" evidence="1">
    <location>
        <begin position="3"/>
        <end position="132"/>
    </location>
</feature>
<evidence type="ECO:0000259" key="1">
    <source>
        <dbReference type="Pfam" id="PF06983"/>
    </source>
</evidence>
<sequence length="137" mass="15596">MAINVYMVFDGDAYEAIRYYEKVFDAGKAEIMTFGEAPPHPEYPLPEEAKQRVMHGRLEINGSDVMFSDTFPGSILNKGDNITLAVVLEDEETLRTQFNRLKEGGVVQMELQETFCSKLYGQVIDRFGISWQFNLGE</sequence>
<dbReference type="Pfam" id="PF06983">
    <property type="entry name" value="3-dmu-9_3-mt"/>
    <property type="match status" value="1"/>
</dbReference>
<dbReference type="EMBL" id="JAXQNN010000001">
    <property type="protein sequence ID" value="MDZ5710833.1"/>
    <property type="molecule type" value="Genomic_DNA"/>
</dbReference>
<dbReference type="RefSeq" id="WP_322419864.1">
    <property type="nucleotide sequence ID" value="NZ_JAXQNN010000001.1"/>
</dbReference>
<dbReference type="PANTHER" id="PTHR33990:SF1">
    <property type="entry name" value="PROTEIN YJDN"/>
    <property type="match status" value="1"/>
</dbReference>
<dbReference type="InterPro" id="IPR029068">
    <property type="entry name" value="Glyas_Bleomycin-R_OHBP_Dase"/>
</dbReference>
<reference evidence="2 3" key="1">
    <citation type="submission" date="2023-12" db="EMBL/GenBank/DDBJ databases">
        <title>Jeotgalibacillus haloalkaliphilus sp. nov., a novel salt-tolerant bacteria, isolated from the estuary of the Fenhe River into the Yellow River.</title>
        <authorList>
            <person name="Li Y."/>
        </authorList>
    </citation>
    <scope>NUCLEOTIDE SEQUENCE [LARGE SCALE GENOMIC DNA]</scope>
    <source>
        <strain evidence="2 3">HH7-29</strain>
    </source>
</reference>
<evidence type="ECO:0000313" key="3">
    <source>
        <dbReference type="Proteomes" id="UP001292084"/>
    </source>
</evidence>
<dbReference type="CDD" id="cd06588">
    <property type="entry name" value="PhnB_like"/>
    <property type="match status" value="1"/>
</dbReference>
<dbReference type="Gene3D" id="3.10.180.10">
    <property type="entry name" value="2,3-Dihydroxybiphenyl 1,2-Dioxygenase, domain 1"/>
    <property type="match status" value="1"/>
</dbReference>
<dbReference type="PANTHER" id="PTHR33990">
    <property type="entry name" value="PROTEIN YJDN-RELATED"/>
    <property type="match status" value="1"/>
</dbReference>
<name>A0ABU5KI73_9BACL</name>
<protein>
    <submittedName>
        <fullName evidence="2">VOC family protein</fullName>
    </submittedName>
</protein>
<dbReference type="InterPro" id="IPR028973">
    <property type="entry name" value="PhnB-like"/>
</dbReference>
<dbReference type="SUPFAM" id="SSF54593">
    <property type="entry name" value="Glyoxalase/Bleomycin resistance protein/Dihydroxybiphenyl dioxygenase"/>
    <property type="match status" value="1"/>
</dbReference>
<dbReference type="Proteomes" id="UP001292084">
    <property type="component" value="Unassembled WGS sequence"/>
</dbReference>
<gene>
    <name evidence="2" type="ORF">UFB30_01310</name>
</gene>
<comment type="caution">
    <text evidence="2">The sequence shown here is derived from an EMBL/GenBank/DDBJ whole genome shotgun (WGS) entry which is preliminary data.</text>
</comment>
<accession>A0ABU5KI73</accession>
<organism evidence="2 3">
    <name type="scientific">Jeotgalibacillus haloalkalitolerans</name>
    <dbReference type="NCBI Taxonomy" id="3104292"/>
    <lineage>
        <taxon>Bacteria</taxon>
        <taxon>Bacillati</taxon>
        <taxon>Bacillota</taxon>
        <taxon>Bacilli</taxon>
        <taxon>Bacillales</taxon>
        <taxon>Caryophanaceae</taxon>
        <taxon>Jeotgalibacillus</taxon>
    </lineage>
</organism>